<dbReference type="Ensembl" id="ENSEBUT00000014970.1">
    <property type="protein sequence ID" value="ENSEBUP00000014393.1"/>
    <property type="gene ID" value="ENSEBUG00000009075.1"/>
</dbReference>
<dbReference type="PROSITE" id="PS50850">
    <property type="entry name" value="MFS"/>
    <property type="match status" value="1"/>
</dbReference>
<feature type="transmembrane region" description="Helical" evidence="5">
    <location>
        <begin position="147"/>
        <end position="164"/>
    </location>
</feature>
<evidence type="ECO:0000313" key="8">
    <source>
        <dbReference type="Proteomes" id="UP000694388"/>
    </source>
</evidence>
<dbReference type="GeneTree" id="ENSGT00940000162670"/>
<evidence type="ECO:0000256" key="4">
    <source>
        <dbReference type="ARBA" id="ARBA00023136"/>
    </source>
</evidence>
<feature type="transmembrane region" description="Helical" evidence="5">
    <location>
        <begin position="405"/>
        <end position="428"/>
    </location>
</feature>
<evidence type="ECO:0000313" key="7">
    <source>
        <dbReference type="Ensembl" id="ENSEBUP00000014393.1"/>
    </source>
</evidence>
<dbReference type="InterPro" id="IPR036259">
    <property type="entry name" value="MFS_trans_sf"/>
</dbReference>
<protein>
    <recommendedName>
        <fullName evidence="6">Major facilitator superfamily (MFS) profile domain-containing protein</fullName>
    </recommendedName>
</protein>
<evidence type="ECO:0000256" key="3">
    <source>
        <dbReference type="ARBA" id="ARBA00022989"/>
    </source>
</evidence>
<evidence type="ECO:0000259" key="6">
    <source>
        <dbReference type="PROSITE" id="PS50850"/>
    </source>
</evidence>
<sequence length="760" mass="84139">MWRRRTMEFDDILSKLTAVSRFHWSVLAITCVPNVFLGFNLFSDELFTHVPEHLCLSNASFGSDGSIVSSGVPLNLTILKRLKELHERLCRHEESGDGTNVSVNREVLSPCVSRNWLSDSAQGLQKNIVTEWDLVCDRQWKVPLEQLSFLVGRLLGCIVLGSLCDRVGRRCVVLSSFLMLVAICIVITLSVNATMFTALRAFEGLFLVGAFIALYLTRLEVCVPDWRLKATALGTFALILGQLLLPGLAAACQDWRILQGVLAGAFIITLFCWRLFPESLRWMLATDQVSRTTHAIRLIVNGQEGTNDKKAELLEALSALDVQHGRLKKPQKYMMCSLRKTRQVWRNLMILSFTTFIGYAINHCFARAIRDSKATFFFLYFSDTGTAGAACVVVMLLGERFGRRATLLAGMFATGTSQLLLLVLASYLDPLLNVALSLFGLFFSYAVTMMSLFFSSEVTPTVVRGAGLGLALAGGTFGRLTVAVMDLHNHRGFFLYRLVFVALSLLSLLSLLLLPESRKKMLPDGLLQGESFRRPALFASRRASLAMSAIANVGGRASSLAAEYFNHLLSPTTAGPSSQNDDEDMVFEPCNLPLKDNVVEGRSKSTNGITLAQDVKRQEPVGESTIEMKDPTDVERSAIKWDLPGGIPVEDGSRIALSLPRDEIEGRWINAVRNTTGTENRMTLLVAVPIPESRTDFTTFGSGRSFSTASDGFEATSRWPHPDVLPLPLTPSRSRSHRRIFSTNDIAYCDDVERNHMHSV</sequence>
<feature type="transmembrane region" description="Helical" evidence="5">
    <location>
        <begin position="21"/>
        <end position="42"/>
    </location>
</feature>
<feature type="transmembrane region" description="Helical" evidence="5">
    <location>
        <begin position="494"/>
        <end position="514"/>
    </location>
</feature>
<dbReference type="GO" id="GO:0016020">
    <property type="term" value="C:membrane"/>
    <property type="evidence" value="ECO:0007669"/>
    <property type="project" value="UniProtKB-SubCell"/>
</dbReference>
<feature type="transmembrane region" description="Helical" evidence="5">
    <location>
        <begin position="461"/>
        <end position="482"/>
    </location>
</feature>
<dbReference type="Gene3D" id="1.20.1250.20">
    <property type="entry name" value="MFS general substrate transporter like domains"/>
    <property type="match status" value="1"/>
</dbReference>
<dbReference type="GO" id="GO:0022857">
    <property type="term" value="F:transmembrane transporter activity"/>
    <property type="evidence" value="ECO:0007669"/>
    <property type="project" value="InterPro"/>
</dbReference>
<organism evidence="7 8">
    <name type="scientific">Eptatretus burgeri</name>
    <name type="common">Inshore hagfish</name>
    <dbReference type="NCBI Taxonomy" id="7764"/>
    <lineage>
        <taxon>Eukaryota</taxon>
        <taxon>Metazoa</taxon>
        <taxon>Chordata</taxon>
        <taxon>Craniata</taxon>
        <taxon>Vertebrata</taxon>
        <taxon>Cyclostomata</taxon>
        <taxon>Myxini</taxon>
        <taxon>Myxiniformes</taxon>
        <taxon>Myxinidae</taxon>
        <taxon>Eptatretinae</taxon>
        <taxon>Eptatretus</taxon>
    </lineage>
</organism>
<evidence type="ECO:0000256" key="2">
    <source>
        <dbReference type="ARBA" id="ARBA00022692"/>
    </source>
</evidence>
<dbReference type="SUPFAM" id="SSF103473">
    <property type="entry name" value="MFS general substrate transporter"/>
    <property type="match status" value="1"/>
</dbReference>
<evidence type="ECO:0000256" key="1">
    <source>
        <dbReference type="ARBA" id="ARBA00004141"/>
    </source>
</evidence>
<keyword evidence="3 5" id="KW-1133">Transmembrane helix</keyword>
<keyword evidence="2 5" id="KW-0812">Transmembrane</keyword>
<dbReference type="AlphaFoldDB" id="A0A8C4WVT2"/>
<feature type="domain" description="Major facilitator superfamily (MFS) profile" evidence="6">
    <location>
        <begin position="50"/>
        <end position="519"/>
    </location>
</feature>
<name>A0A8C4WVT2_EPTBU</name>
<feature type="transmembrane region" description="Helical" evidence="5">
    <location>
        <begin position="434"/>
        <end position="454"/>
    </location>
</feature>
<dbReference type="InterPro" id="IPR020846">
    <property type="entry name" value="MFS_dom"/>
</dbReference>
<dbReference type="Pfam" id="PF00083">
    <property type="entry name" value="Sugar_tr"/>
    <property type="match status" value="1"/>
</dbReference>
<proteinExistence type="predicted"/>
<evidence type="ECO:0000256" key="5">
    <source>
        <dbReference type="SAM" id="Phobius"/>
    </source>
</evidence>
<feature type="transmembrane region" description="Helical" evidence="5">
    <location>
        <begin position="197"/>
        <end position="216"/>
    </location>
</feature>
<feature type="transmembrane region" description="Helical" evidence="5">
    <location>
        <begin position="257"/>
        <end position="276"/>
    </location>
</feature>
<feature type="transmembrane region" description="Helical" evidence="5">
    <location>
        <begin position="228"/>
        <end position="251"/>
    </location>
</feature>
<feature type="transmembrane region" description="Helical" evidence="5">
    <location>
        <begin position="171"/>
        <end position="191"/>
    </location>
</feature>
<reference evidence="7" key="1">
    <citation type="submission" date="2025-08" db="UniProtKB">
        <authorList>
            <consortium name="Ensembl"/>
        </authorList>
    </citation>
    <scope>IDENTIFICATION</scope>
</reference>
<dbReference type="Proteomes" id="UP000694388">
    <property type="component" value="Unplaced"/>
</dbReference>
<comment type="subcellular location">
    <subcellularLocation>
        <location evidence="1">Membrane</location>
        <topology evidence="1">Multi-pass membrane protein</topology>
    </subcellularLocation>
</comment>
<reference evidence="7" key="2">
    <citation type="submission" date="2025-09" db="UniProtKB">
        <authorList>
            <consortium name="Ensembl"/>
        </authorList>
    </citation>
    <scope>IDENTIFICATION</scope>
</reference>
<feature type="transmembrane region" description="Helical" evidence="5">
    <location>
        <begin position="374"/>
        <end position="398"/>
    </location>
</feature>
<dbReference type="PANTHER" id="PTHR24064">
    <property type="entry name" value="SOLUTE CARRIER FAMILY 22 MEMBER"/>
    <property type="match status" value="1"/>
</dbReference>
<dbReference type="InterPro" id="IPR005828">
    <property type="entry name" value="MFS_sugar_transport-like"/>
</dbReference>
<feature type="transmembrane region" description="Helical" evidence="5">
    <location>
        <begin position="344"/>
        <end position="362"/>
    </location>
</feature>
<keyword evidence="4 5" id="KW-0472">Membrane</keyword>
<keyword evidence="8" id="KW-1185">Reference proteome</keyword>
<accession>A0A8C4WVT2</accession>